<reference evidence="1 2" key="1">
    <citation type="submission" date="2023-04" db="EMBL/GenBank/DDBJ databases">
        <title>Bacteria Genome Submission.</title>
        <authorList>
            <person name="Isaac P."/>
        </authorList>
    </citation>
    <scope>NUCLEOTIDE SEQUENCE [LARGE SCALE GENOMIC DNA]</scope>
    <source>
        <strain evidence="1 2">SampleS7P1</strain>
    </source>
</reference>
<organism evidence="1 2">
    <name type="scientific">Paraclostridium bifermentans</name>
    <name type="common">Clostridium bifermentans</name>
    <dbReference type="NCBI Taxonomy" id="1490"/>
    <lineage>
        <taxon>Bacteria</taxon>
        <taxon>Bacillati</taxon>
        <taxon>Bacillota</taxon>
        <taxon>Clostridia</taxon>
        <taxon>Peptostreptococcales</taxon>
        <taxon>Peptostreptococcaceae</taxon>
        <taxon>Paraclostridium</taxon>
    </lineage>
</organism>
<evidence type="ECO:0000313" key="2">
    <source>
        <dbReference type="Proteomes" id="UP001239169"/>
    </source>
</evidence>
<protein>
    <submittedName>
        <fullName evidence="1">Uncharacterized protein</fullName>
    </submittedName>
</protein>
<accession>A0ABY8R2D3</accession>
<keyword evidence="2" id="KW-1185">Reference proteome</keyword>
<name>A0ABY8R2D3_PARBF</name>
<gene>
    <name evidence="1" type="ORF">QJS64_12145</name>
</gene>
<evidence type="ECO:0000313" key="1">
    <source>
        <dbReference type="EMBL" id="WGX74877.1"/>
    </source>
</evidence>
<dbReference type="EMBL" id="CP124685">
    <property type="protein sequence ID" value="WGX74877.1"/>
    <property type="molecule type" value="Genomic_DNA"/>
</dbReference>
<sequence>MNEKISQDKRLREKDTFDILDRNEMVTLIELCDSTINTYINNEVSKRKYNKVLSALCIKLISFTGIVYRKLRQVKISDDIEQFNKICIDGFKIYLPENYSKQLKTYIKLRNEILERENKQSEYLFITFEGEQLSKTTSTVSEFLGIVTGRRDLAGIVKYAIKNMILAGINDSIIASLTDAGPNIIKQCIDDGKYSDKKYWNAYIDSRLRNIDIFDLV</sequence>
<dbReference type="Proteomes" id="UP001239169">
    <property type="component" value="Chromosome"/>
</dbReference>
<proteinExistence type="predicted"/>